<proteinExistence type="predicted"/>
<evidence type="ECO:0000256" key="1">
    <source>
        <dbReference type="SAM" id="MobiDB-lite"/>
    </source>
</evidence>
<dbReference type="AlphaFoldDB" id="M8AYR2"/>
<accession>M8AYR2</accession>
<protein>
    <submittedName>
        <fullName evidence="2">Uncharacterized protein</fullName>
    </submittedName>
</protein>
<name>M8AYR2_AEGTA</name>
<reference evidence="2" key="1">
    <citation type="submission" date="2015-06" db="UniProtKB">
        <authorList>
            <consortium name="EnsemblPlants"/>
        </authorList>
    </citation>
    <scope>IDENTIFICATION</scope>
</reference>
<dbReference type="EnsemblPlants" id="EMT09622">
    <property type="protein sequence ID" value="EMT09622"/>
    <property type="gene ID" value="F775_05868"/>
</dbReference>
<dbReference type="ExpressionAtlas" id="M8AYR2">
    <property type="expression patterns" value="baseline"/>
</dbReference>
<evidence type="ECO:0000313" key="2">
    <source>
        <dbReference type="EnsemblPlants" id="EMT09622"/>
    </source>
</evidence>
<feature type="region of interest" description="Disordered" evidence="1">
    <location>
        <begin position="76"/>
        <end position="104"/>
    </location>
</feature>
<organism evidence="2">
    <name type="scientific">Aegilops tauschii</name>
    <name type="common">Tausch's goatgrass</name>
    <name type="synonym">Aegilops squarrosa</name>
    <dbReference type="NCBI Taxonomy" id="37682"/>
    <lineage>
        <taxon>Eukaryota</taxon>
        <taxon>Viridiplantae</taxon>
        <taxon>Streptophyta</taxon>
        <taxon>Embryophyta</taxon>
        <taxon>Tracheophyta</taxon>
        <taxon>Spermatophyta</taxon>
        <taxon>Magnoliopsida</taxon>
        <taxon>Liliopsida</taxon>
        <taxon>Poales</taxon>
        <taxon>Poaceae</taxon>
        <taxon>BOP clade</taxon>
        <taxon>Pooideae</taxon>
        <taxon>Triticodae</taxon>
        <taxon>Triticeae</taxon>
        <taxon>Triticinae</taxon>
        <taxon>Aegilops</taxon>
    </lineage>
</organism>
<sequence length="189" mass="21917">MADGSMLSVDNCRMEAAVLWMKAFSSPSVWVEDMGLETTRQRQRTAENEQELNRVKNDFDSLGTYVSTLVSVRENLLPSENGQQDADRLGKKRRSRRTNQLETEKAQKEVEVQKAMEENVRLRAMVDKKDAQLQEMSEQCKFMDLNHPNLWKTDTPDKKPALVQLMSLTVILPRQRKIHISLDVPNNRW</sequence>